<name>A0A7W6F3H9_9SPHN</name>
<keyword evidence="2" id="KW-1185">Reference proteome</keyword>
<reference evidence="1 2" key="1">
    <citation type="submission" date="2020-08" db="EMBL/GenBank/DDBJ databases">
        <title>Genomic Encyclopedia of Type Strains, Phase IV (KMG-IV): sequencing the most valuable type-strain genomes for metagenomic binning, comparative biology and taxonomic classification.</title>
        <authorList>
            <person name="Goeker M."/>
        </authorList>
    </citation>
    <scope>NUCLEOTIDE SEQUENCE [LARGE SCALE GENOMIC DNA]</scope>
    <source>
        <strain evidence="1 2">DSM 19512</strain>
    </source>
</reference>
<dbReference type="Proteomes" id="UP000538670">
    <property type="component" value="Unassembled WGS sequence"/>
</dbReference>
<proteinExistence type="predicted"/>
<comment type="caution">
    <text evidence="1">The sequence shown here is derived from an EMBL/GenBank/DDBJ whole genome shotgun (WGS) entry which is preliminary data.</text>
</comment>
<dbReference type="AlphaFoldDB" id="A0A7W6F3H9"/>
<dbReference type="EMBL" id="JACIDH010000010">
    <property type="protein sequence ID" value="MBB3879976.1"/>
    <property type="molecule type" value="Genomic_DNA"/>
</dbReference>
<protein>
    <submittedName>
        <fullName evidence="1">Uncharacterized protein</fullName>
    </submittedName>
</protein>
<gene>
    <name evidence="1" type="ORF">GGR48_002410</name>
</gene>
<evidence type="ECO:0000313" key="1">
    <source>
        <dbReference type="EMBL" id="MBB3879976.1"/>
    </source>
</evidence>
<accession>A0A7W6F3H9</accession>
<dbReference type="RefSeq" id="WP_183952094.1">
    <property type="nucleotide sequence ID" value="NZ_JACIDH010000010.1"/>
</dbReference>
<organism evidence="1 2">
    <name type="scientific">Sphingomonas pseudosanguinis</name>
    <dbReference type="NCBI Taxonomy" id="413712"/>
    <lineage>
        <taxon>Bacteria</taxon>
        <taxon>Pseudomonadati</taxon>
        <taxon>Pseudomonadota</taxon>
        <taxon>Alphaproteobacteria</taxon>
        <taxon>Sphingomonadales</taxon>
        <taxon>Sphingomonadaceae</taxon>
        <taxon>Sphingomonas</taxon>
    </lineage>
</organism>
<evidence type="ECO:0000313" key="2">
    <source>
        <dbReference type="Proteomes" id="UP000538670"/>
    </source>
</evidence>
<sequence>MVRFAAIRRWTARTLCGGAVIVAGIVHVPAALAFPYRADFGTTTVLAERPIDRAAMGRVLARADRLLAASPLDRPGLARQVVLTDGGWRWRMLAIGVSDAIAFRRPFAHALIFNRHSVAADRVTNGAPLGGVRTLSGTIAHEMIHRLVADHIGEWAALRLPAWKREGYPDYVARETSIRPQDEALIRARDPKARVLAYYEGRRRVAAELARNGGSVDALLAP</sequence>